<evidence type="ECO:0000313" key="2">
    <source>
        <dbReference type="Proteomes" id="UP001163324"/>
    </source>
</evidence>
<proteinExistence type="predicted"/>
<dbReference type="Proteomes" id="UP001163324">
    <property type="component" value="Chromosome 9"/>
</dbReference>
<keyword evidence="2" id="KW-1185">Reference proteome</keyword>
<reference evidence="1" key="1">
    <citation type="submission" date="2022-10" db="EMBL/GenBank/DDBJ databases">
        <title>Complete Genome of Trichothecium roseum strain YXFP-22015, a Plant Pathogen Isolated from Citrus.</title>
        <authorList>
            <person name="Wang Y."/>
            <person name="Zhu L."/>
        </authorList>
    </citation>
    <scope>NUCLEOTIDE SEQUENCE</scope>
    <source>
        <strain evidence="1">YXFP-22015</strain>
    </source>
</reference>
<name>A0ACC0UQL3_9HYPO</name>
<comment type="caution">
    <text evidence="1">The sequence shown here is derived from an EMBL/GenBank/DDBJ whole genome shotgun (WGS) entry which is preliminary data.</text>
</comment>
<gene>
    <name evidence="1" type="ORF">N3K66_008570</name>
</gene>
<organism evidence="1 2">
    <name type="scientific">Trichothecium roseum</name>
    <dbReference type="NCBI Taxonomy" id="47278"/>
    <lineage>
        <taxon>Eukaryota</taxon>
        <taxon>Fungi</taxon>
        <taxon>Dikarya</taxon>
        <taxon>Ascomycota</taxon>
        <taxon>Pezizomycotina</taxon>
        <taxon>Sordariomycetes</taxon>
        <taxon>Hypocreomycetidae</taxon>
        <taxon>Hypocreales</taxon>
        <taxon>Hypocreales incertae sedis</taxon>
        <taxon>Trichothecium</taxon>
    </lineage>
</organism>
<evidence type="ECO:0000313" key="1">
    <source>
        <dbReference type="EMBL" id="KAI9896398.1"/>
    </source>
</evidence>
<dbReference type="EMBL" id="CM047948">
    <property type="protein sequence ID" value="KAI9896398.1"/>
    <property type="molecule type" value="Genomic_DNA"/>
</dbReference>
<protein>
    <submittedName>
        <fullName evidence="1">Uncharacterized protein</fullName>
    </submittedName>
</protein>
<accession>A0ACC0UQL3</accession>
<sequence length="173" mass="17682">MSTTTTSVAPTPTNDCGVFLFQMPVEDAVCAMAYSDDSVGYMKTCCKGADIVSYYDDCGVYCAAVGQSIEDLTDCLYDEGAAYEGVFCSGKKNATATGDGEPLPSSTSRVIDGDDDDSDDSNDDGGKDDGKDDGDSSSDDSKDDDDSSAPRSGAGAATLAVGTLLLSAMLAAL</sequence>